<feature type="domain" description="ACT" evidence="1">
    <location>
        <begin position="1"/>
        <end position="75"/>
    </location>
</feature>
<dbReference type="EMBL" id="BARS01028321">
    <property type="protein sequence ID" value="GAG07057.1"/>
    <property type="molecule type" value="Genomic_DNA"/>
</dbReference>
<evidence type="ECO:0000313" key="2">
    <source>
        <dbReference type="EMBL" id="GAG07057.1"/>
    </source>
</evidence>
<proteinExistence type="predicted"/>
<dbReference type="InterPro" id="IPR002912">
    <property type="entry name" value="ACT_dom"/>
</dbReference>
<dbReference type="AlphaFoldDB" id="X0V6S4"/>
<protein>
    <recommendedName>
        <fullName evidence="1">ACT domain-containing protein</fullName>
    </recommendedName>
</protein>
<dbReference type="InterPro" id="IPR045865">
    <property type="entry name" value="ACT-like_dom_sf"/>
</dbReference>
<dbReference type="Gene3D" id="3.30.70.260">
    <property type="match status" value="1"/>
</dbReference>
<dbReference type="Pfam" id="PF01842">
    <property type="entry name" value="ACT"/>
    <property type="match status" value="1"/>
</dbReference>
<reference evidence="2" key="1">
    <citation type="journal article" date="2014" name="Front. Microbiol.">
        <title>High frequency of phylogenetically diverse reductive dehalogenase-homologous genes in deep subseafloor sedimentary metagenomes.</title>
        <authorList>
            <person name="Kawai M."/>
            <person name="Futagami T."/>
            <person name="Toyoda A."/>
            <person name="Takaki Y."/>
            <person name="Nishi S."/>
            <person name="Hori S."/>
            <person name="Arai W."/>
            <person name="Tsubouchi T."/>
            <person name="Morono Y."/>
            <person name="Uchiyama I."/>
            <person name="Ito T."/>
            <person name="Fujiyama A."/>
            <person name="Inagaki F."/>
            <person name="Takami H."/>
        </authorList>
    </citation>
    <scope>NUCLEOTIDE SEQUENCE</scope>
    <source>
        <strain evidence="2">Expedition CK06-06</strain>
    </source>
</reference>
<dbReference type="SUPFAM" id="SSF55021">
    <property type="entry name" value="ACT-like"/>
    <property type="match status" value="1"/>
</dbReference>
<evidence type="ECO:0000259" key="1">
    <source>
        <dbReference type="PROSITE" id="PS51671"/>
    </source>
</evidence>
<sequence length="79" mass="8354">MTVFDRPGVIADIAAALRDQQISVESMLQHGRSDGADEPVAVVITTHETTEAAMRRALVGISAVEAVAEPPCVIRIEGL</sequence>
<dbReference type="PROSITE" id="PS51671">
    <property type="entry name" value="ACT"/>
    <property type="match status" value="1"/>
</dbReference>
<comment type="caution">
    <text evidence="2">The sequence shown here is derived from an EMBL/GenBank/DDBJ whole genome shotgun (WGS) entry which is preliminary data.</text>
</comment>
<gene>
    <name evidence="2" type="ORF">S01H1_44397</name>
</gene>
<accession>X0V6S4</accession>
<dbReference type="CDD" id="cd04881">
    <property type="entry name" value="ACT_HSDH-Hom"/>
    <property type="match status" value="1"/>
</dbReference>
<organism evidence="2">
    <name type="scientific">marine sediment metagenome</name>
    <dbReference type="NCBI Taxonomy" id="412755"/>
    <lineage>
        <taxon>unclassified sequences</taxon>
        <taxon>metagenomes</taxon>
        <taxon>ecological metagenomes</taxon>
    </lineage>
</organism>
<name>X0V6S4_9ZZZZ</name>